<evidence type="ECO:0000313" key="2">
    <source>
        <dbReference type="Proteomes" id="UP000688137"/>
    </source>
</evidence>
<proteinExistence type="predicted"/>
<comment type="caution">
    <text evidence="1">The sequence shown here is derived from an EMBL/GenBank/DDBJ whole genome shotgun (WGS) entry which is preliminary data.</text>
</comment>
<organism evidence="1 2">
    <name type="scientific">Paramecium primaurelia</name>
    <dbReference type="NCBI Taxonomy" id="5886"/>
    <lineage>
        <taxon>Eukaryota</taxon>
        <taxon>Sar</taxon>
        <taxon>Alveolata</taxon>
        <taxon>Ciliophora</taxon>
        <taxon>Intramacronucleata</taxon>
        <taxon>Oligohymenophorea</taxon>
        <taxon>Peniculida</taxon>
        <taxon>Parameciidae</taxon>
        <taxon>Paramecium</taxon>
    </lineage>
</organism>
<sequence>MQSSDPQEQQKIQNLSQFLISLQNTLIYKMDQTHQNEAKRLDDQLVELKSLKKQIKHKEL</sequence>
<dbReference type="Proteomes" id="UP000688137">
    <property type="component" value="Unassembled WGS sequence"/>
</dbReference>
<gene>
    <name evidence="1" type="ORF">PPRIM_AZ9-3.1.T0800138</name>
</gene>
<dbReference type="EMBL" id="CAJJDM010000083">
    <property type="protein sequence ID" value="CAD8088203.1"/>
    <property type="molecule type" value="Genomic_DNA"/>
</dbReference>
<accession>A0A8S1NFF6</accession>
<name>A0A8S1NFF6_PARPR</name>
<reference evidence="1" key="1">
    <citation type="submission" date="2021-01" db="EMBL/GenBank/DDBJ databases">
        <authorList>
            <consortium name="Genoscope - CEA"/>
            <person name="William W."/>
        </authorList>
    </citation>
    <scope>NUCLEOTIDE SEQUENCE</scope>
</reference>
<keyword evidence="2" id="KW-1185">Reference proteome</keyword>
<protein>
    <submittedName>
        <fullName evidence="1">Uncharacterized protein</fullName>
    </submittedName>
</protein>
<evidence type="ECO:0000313" key="1">
    <source>
        <dbReference type="EMBL" id="CAD8088203.1"/>
    </source>
</evidence>
<dbReference type="AlphaFoldDB" id="A0A8S1NFF6"/>